<comment type="subcellular location">
    <subcellularLocation>
        <location evidence="1">Nucleus</location>
    </subcellularLocation>
</comment>
<dbReference type="AlphaFoldDB" id="A0A0K8TFU5"/>
<keyword evidence="2" id="KW-0805">Transcription regulation</keyword>
<proteinExistence type="inferred from homology"/>
<dbReference type="GO" id="GO:0005669">
    <property type="term" value="C:transcription factor TFIID complex"/>
    <property type="evidence" value="ECO:0007669"/>
    <property type="project" value="TreeGrafter"/>
</dbReference>
<dbReference type="GO" id="GO:0016251">
    <property type="term" value="F:RNA polymerase II general transcription initiation factor activity"/>
    <property type="evidence" value="ECO:0007669"/>
    <property type="project" value="TreeGrafter"/>
</dbReference>
<evidence type="ECO:0000256" key="3">
    <source>
        <dbReference type="ARBA" id="ARBA00023163"/>
    </source>
</evidence>
<comment type="similarity">
    <text evidence="5">Belongs to the TAF10 family.</text>
</comment>
<evidence type="ECO:0000256" key="4">
    <source>
        <dbReference type="ARBA" id="ARBA00023242"/>
    </source>
</evidence>
<dbReference type="EMBL" id="GBRD01001432">
    <property type="protein sequence ID" value="JAG64389.1"/>
    <property type="molecule type" value="Transcribed_RNA"/>
</dbReference>
<evidence type="ECO:0000256" key="5">
    <source>
        <dbReference type="ARBA" id="ARBA00025730"/>
    </source>
</evidence>
<dbReference type="GO" id="GO:0000124">
    <property type="term" value="C:SAGA complex"/>
    <property type="evidence" value="ECO:0007669"/>
    <property type="project" value="TreeGrafter"/>
</dbReference>
<evidence type="ECO:0008006" key="7">
    <source>
        <dbReference type="Google" id="ProtNLM"/>
    </source>
</evidence>
<evidence type="ECO:0000256" key="2">
    <source>
        <dbReference type="ARBA" id="ARBA00023015"/>
    </source>
</evidence>
<dbReference type="InterPro" id="IPR003923">
    <property type="entry name" value="TAF10"/>
</dbReference>
<keyword evidence="3" id="KW-0804">Transcription</keyword>
<evidence type="ECO:0000313" key="6">
    <source>
        <dbReference type="EMBL" id="JAG64389.1"/>
    </source>
</evidence>
<reference evidence="6" key="1">
    <citation type="submission" date="2014-09" db="EMBL/GenBank/DDBJ databases">
        <authorList>
            <person name="Magalhaes I.L.F."/>
            <person name="Oliveira U."/>
            <person name="Santos F.R."/>
            <person name="Vidigal T.H.D.A."/>
            <person name="Brescovit A.D."/>
            <person name="Santos A.J."/>
        </authorList>
    </citation>
    <scope>NUCLEOTIDE SEQUENCE</scope>
</reference>
<dbReference type="PRINTS" id="PR01443">
    <property type="entry name" value="TFIID30KDSUB"/>
</dbReference>
<evidence type="ECO:0000256" key="1">
    <source>
        <dbReference type="ARBA" id="ARBA00004123"/>
    </source>
</evidence>
<sequence>MDFTPHLRDCSPVDGCLDHLRDCPSVFPDEVMAYFMNLAGVDSAVPHVLRICGMATQKLVYDIGASALHYYSIRNKLSLDDPEAKFTLNLDDLQRAFEDYDDSLCVSKKPDYYI</sequence>
<protein>
    <recommendedName>
        <fullName evidence="7">Transcription initiation factor TFIID subunit 10</fullName>
    </recommendedName>
</protein>
<organism evidence="6">
    <name type="scientific">Lygus hesperus</name>
    <name type="common">Western plant bug</name>
    <dbReference type="NCBI Taxonomy" id="30085"/>
    <lineage>
        <taxon>Eukaryota</taxon>
        <taxon>Metazoa</taxon>
        <taxon>Ecdysozoa</taxon>
        <taxon>Arthropoda</taxon>
        <taxon>Hexapoda</taxon>
        <taxon>Insecta</taxon>
        <taxon>Pterygota</taxon>
        <taxon>Neoptera</taxon>
        <taxon>Paraneoptera</taxon>
        <taxon>Hemiptera</taxon>
        <taxon>Heteroptera</taxon>
        <taxon>Panheteroptera</taxon>
        <taxon>Cimicomorpha</taxon>
        <taxon>Miridae</taxon>
        <taxon>Mirini</taxon>
        <taxon>Lygus</taxon>
    </lineage>
</organism>
<accession>A0A0K8TFU5</accession>
<dbReference type="PANTHER" id="PTHR21242">
    <property type="entry name" value="TRANSCRIPTION INITIATION FACTOR TFIID SUBUNIT 10"/>
    <property type="match status" value="1"/>
</dbReference>
<dbReference type="EMBL" id="GBRD01001431">
    <property type="protein sequence ID" value="JAG64390.1"/>
    <property type="molecule type" value="Transcribed_RNA"/>
</dbReference>
<name>A0A0K8TFU5_LYGHE</name>
<dbReference type="GO" id="GO:1990841">
    <property type="term" value="F:promoter-specific chromatin binding"/>
    <property type="evidence" value="ECO:0007669"/>
    <property type="project" value="TreeGrafter"/>
</dbReference>
<dbReference type="GO" id="GO:0006367">
    <property type="term" value="P:transcription initiation at RNA polymerase II promoter"/>
    <property type="evidence" value="ECO:0007669"/>
    <property type="project" value="TreeGrafter"/>
</dbReference>
<dbReference type="Pfam" id="PF03540">
    <property type="entry name" value="TAF10"/>
    <property type="match status" value="1"/>
</dbReference>
<dbReference type="PANTHER" id="PTHR21242:SF0">
    <property type="entry name" value="TRANSCRIPTION INITIATION FACTOR TFIID SUBUNIT 10"/>
    <property type="match status" value="1"/>
</dbReference>
<keyword evidence="4" id="KW-0539">Nucleus</keyword>